<evidence type="ECO:0000256" key="2">
    <source>
        <dbReference type="ARBA" id="ARBA00023002"/>
    </source>
</evidence>
<organism evidence="4 5">
    <name type="scientific">Pterulicium gracile</name>
    <dbReference type="NCBI Taxonomy" id="1884261"/>
    <lineage>
        <taxon>Eukaryota</taxon>
        <taxon>Fungi</taxon>
        <taxon>Dikarya</taxon>
        <taxon>Basidiomycota</taxon>
        <taxon>Agaricomycotina</taxon>
        <taxon>Agaricomycetes</taxon>
        <taxon>Agaricomycetidae</taxon>
        <taxon>Agaricales</taxon>
        <taxon>Pleurotineae</taxon>
        <taxon>Pterulaceae</taxon>
        <taxon>Pterulicium</taxon>
    </lineage>
</organism>
<feature type="domain" description="Ketoreductase" evidence="3">
    <location>
        <begin position="6"/>
        <end position="202"/>
    </location>
</feature>
<dbReference type="PROSITE" id="PS00061">
    <property type="entry name" value="ADH_SHORT"/>
    <property type="match status" value="1"/>
</dbReference>
<dbReference type="EMBL" id="ML178817">
    <property type="protein sequence ID" value="TFL05100.1"/>
    <property type="molecule type" value="Genomic_DNA"/>
</dbReference>
<keyword evidence="1" id="KW-0521">NADP</keyword>
<keyword evidence="2" id="KW-0560">Oxidoreductase</keyword>
<evidence type="ECO:0000313" key="5">
    <source>
        <dbReference type="Proteomes" id="UP000305067"/>
    </source>
</evidence>
<dbReference type="OrthoDB" id="1274115at2759"/>
<proteinExistence type="predicted"/>
<dbReference type="PANTHER" id="PTHR43658:SF8">
    <property type="entry name" value="17-BETA-HYDROXYSTEROID DEHYDROGENASE 14-RELATED"/>
    <property type="match status" value="1"/>
</dbReference>
<dbReference type="PANTHER" id="PTHR43658">
    <property type="entry name" value="SHORT-CHAIN DEHYDROGENASE/REDUCTASE"/>
    <property type="match status" value="1"/>
</dbReference>
<accession>A0A5C3QWC2</accession>
<dbReference type="InterPro" id="IPR057326">
    <property type="entry name" value="KR_dom"/>
</dbReference>
<gene>
    <name evidence="4" type="ORF">BDV98DRAFT_634122</name>
</gene>
<evidence type="ECO:0000256" key="1">
    <source>
        <dbReference type="ARBA" id="ARBA00022857"/>
    </source>
</evidence>
<dbReference type="AlphaFoldDB" id="A0A5C3QWC2"/>
<dbReference type="SMART" id="SM00822">
    <property type="entry name" value="PKS_KR"/>
    <property type="match status" value="1"/>
</dbReference>
<dbReference type="GO" id="GO:0016491">
    <property type="term" value="F:oxidoreductase activity"/>
    <property type="evidence" value="ECO:0007669"/>
    <property type="project" value="UniProtKB-KW"/>
</dbReference>
<dbReference type="InterPro" id="IPR020904">
    <property type="entry name" value="Sc_DH/Rdtase_CS"/>
</dbReference>
<dbReference type="Proteomes" id="UP000305067">
    <property type="component" value="Unassembled WGS sequence"/>
</dbReference>
<dbReference type="Gene3D" id="3.40.50.720">
    <property type="entry name" value="NAD(P)-binding Rossmann-like Domain"/>
    <property type="match status" value="1"/>
</dbReference>
<dbReference type="PRINTS" id="PR00081">
    <property type="entry name" value="GDHRDH"/>
</dbReference>
<dbReference type="InterPro" id="IPR002347">
    <property type="entry name" value="SDR_fam"/>
</dbReference>
<protein>
    <submittedName>
        <fullName evidence="4">3-hydroxy-acyl-CoA-dehydrogenase</fullName>
    </submittedName>
</protein>
<name>A0A5C3QWC2_9AGAR</name>
<dbReference type="Pfam" id="PF00106">
    <property type="entry name" value="adh_short"/>
    <property type="match status" value="1"/>
</dbReference>
<evidence type="ECO:0000313" key="4">
    <source>
        <dbReference type="EMBL" id="TFL05100.1"/>
    </source>
</evidence>
<keyword evidence="5" id="KW-1185">Reference proteome</keyword>
<dbReference type="InterPro" id="IPR036291">
    <property type="entry name" value="NAD(P)-bd_dom_sf"/>
</dbReference>
<dbReference type="SUPFAM" id="SSF51735">
    <property type="entry name" value="NAD(P)-binding Rossmann-fold domains"/>
    <property type="match status" value="1"/>
</dbReference>
<dbReference type="STRING" id="1884261.A0A5C3QWC2"/>
<reference evidence="4 5" key="1">
    <citation type="journal article" date="2019" name="Nat. Ecol. Evol.">
        <title>Megaphylogeny resolves global patterns of mushroom evolution.</title>
        <authorList>
            <person name="Varga T."/>
            <person name="Krizsan K."/>
            <person name="Foldi C."/>
            <person name="Dima B."/>
            <person name="Sanchez-Garcia M."/>
            <person name="Sanchez-Ramirez S."/>
            <person name="Szollosi G.J."/>
            <person name="Szarkandi J.G."/>
            <person name="Papp V."/>
            <person name="Albert L."/>
            <person name="Andreopoulos W."/>
            <person name="Angelini C."/>
            <person name="Antonin V."/>
            <person name="Barry K.W."/>
            <person name="Bougher N.L."/>
            <person name="Buchanan P."/>
            <person name="Buyck B."/>
            <person name="Bense V."/>
            <person name="Catcheside P."/>
            <person name="Chovatia M."/>
            <person name="Cooper J."/>
            <person name="Damon W."/>
            <person name="Desjardin D."/>
            <person name="Finy P."/>
            <person name="Geml J."/>
            <person name="Haridas S."/>
            <person name="Hughes K."/>
            <person name="Justo A."/>
            <person name="Karasinski D."/>
            <person name="Kautmanova I."/>
            <person name="Kiss B."/>
            <person name="Kocsube S."/>
            <person name="Kotiranta H."/>
            <person name="LaButti K.M."/>
            <person name="Lechner B.E."/>
            <person name="Liimatainen K."/>
            <person name="Lipzen A."/>
            <person name="Lukacs Z."/>
            <person name="Mihaltcheva S."/>
            <person name="Morgado L.N."/>
            <person name="Niskanen T."/>
            <person name="Noordeloos M.E."/>
            <person name="Ohm R.A."/>
            <person name="Ortiz-Santana B."/>
            <person name="Ovrebo C."/>
            <person name="Racz N."/>
            <person name="Riley R."/>
            <person name="Savchenko A."/>
            <person name="Shiryaev A."/>
            <person name="Soop K."/>
            <person name="Spirin V."/>
            <person name="Szebenyi C."/>
            <person name="Tomsovsky M."/>
            <person name="Tulloss R.E."/>
            <person name="Uehling J."/>
            <person name="Grigoriev I.V."/>
            <person name="Vagvolgyi C."/>
            <person name="Papp T."/>
            <person name="Martin F.M."/>
            <person name="Miettinen O."/>
            <person name="Hibbett D.S."/>
            <person name="Nagy L.G."/>
        </authorList>
    </citation>
    <scope>NUCLEOTIDE SEQUENCE [LARGE SCALE GENOMIC DNA]</scope>
    <source>
        <strain evidence="4 5">CBS 309.79</strain>
    </source>
</reference>
<evidence type="ECO:0000259" key="3">
    <source>
        <dbReference type="SMART" id="SM00822"/>
    </source>
</evidence>
<sequence length="267" mass="28293">MKLENSTFVVSGGSSGLGFATVEDLLNSPSSVHIIILDLQPPPSLPSGTENRVKFIETDVSSLPAIQASVSASISHAQSLSPPSPIRGIINCAGVGVAAKMVDKNGEAHDAEIWDFAIKVNLSGTFHLTRLFVEHMVKHVEPLEEEDGERGVVIMVASAAAFEGQPGQTAYAATKGALRSMTLPMARDLGRHAIRVVSIAPGIFESAMSRAMNDKTRKSLIGGGVVYPNRFGKGEEFAQTVRWAIECAYVNGETVRLSGAGRLPGKL</sequence>